<dbReference type="GO" id="GO:0043190">
    <property type="term" value="C:ATP-binding cassette (ABC) transporter complex"/>
    <property type="evidence" value="ECO:0007669"/>
    <property type="project" value="InterPro"/>
</dbReference>
<comment type="similarity">
    <text evidence="2">Belongs to the bacterial solute-binding protein 5 family.</text>
</comment>
<dbReference type="GO" id="GO:0015833">
    <property type="term" value="P:peptide transport"/>
    <property type="evidence" value="ECO:0007669"/>
    <property type="project" value="TreeGrafter"/>
</dbReference>
<dbReference type="GO" id="GO:0030288">
    <property type="term" value="C:outer membrane-bounded periplasmic space"/>
    <property type="evidence" value="ECO:0007669"/>
    <property type="project" value="TreeGrafter"/>
</dbReference>
<evidence type="ECO:0000313" key="8">
    <source>
        <dbReference type="Proteomes" id="UP000501891"/>
    </source>
</evidence>
<dbReference type="PIRSF" id="PIRSF002741">
    <property type="entry name" value="MppA"/>
    <property type="match status" value="1"/>
</dbReference>
<dbReference type="PANTHER" id="PTHR30290:SF10">
    <property type="entry name" value="PERIPLASMIC OLIGOPEPTIDE-BINDING PROTEIN-RELATED"/>
    <property type="match status" value="1"/>
</dbReference>
<dbReference type="InterPro" id="IPR030678">
    <property type="entry name" value="Peptide/Ni-bd"/>
</dbReference>
<evidence type="ECO:0000313" key="7">
    <source>
        <dbReference type="EMBL" id="QJE72097.1"/>
    </source>
</evidence>
<evidence type="ECO:0000259" key="6">
    <source>
        <dbReference type="Pfam" id="PF00496"/>
    </source>
</evidence>
<name>A0A858R3Z1_9PROT</name>
<keyword evidence="4 5" id="KW-0732">Signal</keyword>
<dbReference type="AlphaFoldDB" id="A0A858R3Z1"/>
<sequence>MRKGWFMGIRAWVAAFLTVLLLAAPATAQKVLHRGNGSEPETLDPHKSTGEPEGWIQYDLFEGLMTVDGAGNLIPGAAESYTVSPDGLTYTFKLRDTVWSDGTPVTAEDFAFSWRRLLDPKTGSRYAFFLWPVKNAEKANKGEVPLSEVGVAAPDPRTFVVTLEAPTSYFASALQHNATYAISKKSYEKHGEDFIKPGNLVSNGAFMLVEAVPQGYVRVRKNPRYWDAANVRLDEVVFHATENRDTELKRFRAGELHLTYDVPDPQIPWLKQNMPAELRIAPFFSTYYYAFNLTREPWKSNPDLRKALALAIDRTIITEKITLSGEVPAYQLVPDGTANYASPKPEWASWTQSQRDTEARRLVEAAGYGKGGKPLEVELFYNTSENHKKVAVAVASMWQQKLGVRTVMNNQEWKVFLQTRSRKQYRDIALGRWVGDYNDAYTFLGLFLSDLGPSNYSGYASPEYDRLVRAASSEVDAEKRRDLLQRAEAVLLADLPIIPVYIYTTQNMVSPRVKGWVPNIRNLHPSRFLDLN</sequence>
<dbReference type="Proteomes" id="UP000501891">
    <property type="component" value="Chromosome"/>
</dbReference>
<dbReference type="PANTHER" id="PTHR30290">
    <property type="entry name" value="PERIPLASMIC BINDING COMPONENT OF ABC TRANSPORTER"/>
    <property type="match status" value="1"/>
</dbReference>
<accession>A0A858R3Z1</accession>
<dbReference type="SUPFAM" id="SSF53850">
    <property type="entry name" value="Periplasmic binding protein-like II"/>
    <property type="match status" value="1"/>
</dbReference>
<dbReference type="FunFam" id="3.90.76.10:FF:000001">
    <property type="entry name" value="Oligopeptide ABC transporter substrate-binding protein"/>
    <property type="match status" value="1"/>
</dbReference>
<dbReference type="CDD" id="cd08504">
    <property type="entry name" value="PBP2_OppA"/>
    <property type="match status" value="1"/>
</dbReference>
<dbReference type="EMBL" id="CP051775">
    <property type="protein sequence ID" value="QJE72097.1"/>
    <property type="molecule type" value="Genomic_DNA"/>
</dbReference>
<comment type="subcellular location">
    <subcellularLocation>
        <location evidence="1">Periplasm</location>
    </subcellularLocation>
</comment>
<proteinExistence type="inferred from homology"/>
<dbReference type="InterPro" id="IPR039424">
    <property type="entry name" value="SBP_5"/>
</dbReference>
<protein>
    <submittedName>
        <fullName evidence="7">Peptide ABC transporter substrate-binding protein</fullName>
    </submittedName>
</protein>
<feature type="domain" description="Solute-binding protein family 5" evidence="6">
    <location>
        <begin position="73"/>
        <end position="451"/>
    </location>
</feature>
<dbReference type="Gene3D" id="3.90.76.10">
    <property type="entry name" value="Dipeptide-binding Protein, Domain 1"/>
    <property type="match status" value="1"/>
</dbReference>
<dbReference type="GO" id="GO:1904680">
    <property type="term" value="F:peptide transmembrane transporter activity"/>
    <property type="evidence" value="ECO:0007669"/>
    <property type="project" value="TreeGrafter"/>
</dbReference>
<feature type="signal peptide" evidence="5">
    <location>
        <begin position="1"/>
        <end position="28"/>
    </location>
</feature>
<dbReference type="FunFam" id="3.10.105.10:FF:000001">
    <property type="entry name" value="Oligopeptide ABC transporter, oligopeptide-binding protein"/>
    <property type="match status" value="1"/>
</dbReference>
<dbReference type="Pfam" id="PF00496">
    <property type="entry name" value="SBP_bac_5"/>
    <property type="match status" value="1"/>
</dbReference>
<gene>
    <name evidence="7" type="ORF">HHL28_02340</name>
</gene>
<evidence type="ECO:0000256" key="4">
    <source>
        <dbReference type="ARBA" id="ARBA00022729"/>
    </source>
</evidence>
<keyword evidence="3" id="KW-0813">Transport</keyword>
<dbReference type="InterPro" id="IPR000914">
    <property type="entry name" value="SBP_5_dom"/>
</dbReference>
<evidence type="ECO:0000256" key="1">
    <source>
        <dbReference type="ARBA" id="ARBA00004418"/>
    </source>
</evidence>
<organism evidence="7 8">
    <name type="scientific">Aerophototrophica crusticola</name>
    <dbReference type="NCBI Taxonomy" id="1709002"/>
    <lineage>
        <taxon>Bacteria</taxon>
        <taxon>Pseudomonadati</taxon>
        <taxon>Pseudomonadota</taxon>
        <taxon>Alphaproteobacteria</taxon>
        <taxon>Rhodospirillales</taxon>
        <taxon>Rhodospirillaceae</taxon>
        <taxon>Aerophototrophica</taxon>
    </lineage>
</organism>
<reference evidence="7" key="1">
    <citation type="submission" date="2020-04" db="EMBL/GenBank/DDBJ databases">
        <title>A desert anoxygenic phototrophic bacterium fixes CO2 using RubisCO under aerobic conditions.</title>
        <authorList>
            <person name="Tang K."/>
        </authorList>
    </citation>
    <scope>NUCLEOTIDE SEQUENCE [LARGE SCALE GENOMIC DNA]</scope>
    <source>
        <strain evidence="7">MIMtkB3</strain>
    </source>
</reference>
<evidence type="ECO:0000256" key="2">
    <source>
        <dbReference type="ARBA" id="ARBA00005695"/>
    </source>
</evidence>
<dbReference type="Gene3D" id="3.10.105.10">
    <property type="entry name" value="Dipeptide-binding Protein, Domain 3"/>
    <property type="match status" value="1"/>
</dbReference>
<dbReference type="KEGG" id="acru:HHL28_02340"/>
<feature type="chain" id="PRO_5032936770" evidence="5">
    <location>
        <begin position="29"/>
        <end position="532"/>
    </location>
</feature>
<keyword evidence="8" id="KW-1185">Reference proteome</keyword>
<dbReference type="Gene3D" id="3.40.190.10">
    <property type="entry name" value="Periplasmic binding protein-like II"/>
    <property type="match status" value="1"/>
</dbReference>
<evidence type="ECO:0000256" key="5">
    <source>
        <dbReference type="SAM" id="SignalP"/>
    </source>
</evidence>
<evidence type="ECO:0000256" key="3">
    <source>
        <dbReference type="ARBA" id="ARBA00022448"/>
    </source>
</evidence>